<accession>A0ABX5VLN9</accession>
<protein>
    <recommendedName>
        <fullName evidence="3">RNA polymerase alpha subunit C-terminal domain-containing protein</fullName>
    </recommendedName>
</protein>
<dbReference type="Proteomes" id="UP000313948">
    <property type="component" value="Chromosome"/>
</dbReference>
<sequence>MTTAAELPTRPAPCTAPCECGGSAPGGGETATGLERTRYFDRQRVGPDDLSQDQLYVADRLRRHNRFLHGWGIVCGLVVTRCATPGTDSENPCTVGISAGYAIDPYGNEIVVPADLVVDLCHTDGAGSLLCPPASDPWCAPVATFPIDEPRYLALRHVEIPVKPVLGPTGCSCSDTACENSRIRDWYEVSLLEELPEHYEQPCRSTAHPCATAATCASCPQSGWVVLAALTLSREGIESFDADGERRYVVSLRGMCFDCAAPRDTHGKTWAIGTKPQTLVGVASDAPDTTVTIALYRDDTPVEAVLAVRAADLVGRSVADLKKEWDTVPLLDSARPTLTGGRPLTAGMVLAHTPLRGDSVIDDAQDLEARVGTPVIELEEYVHAVAEAEAVLDQAGRNTFRTALVGDPRRLGTLDVTALTAVSRENADRLAAVGIHTLDDLYRADKVPKLTGTATATVARVRNLLIDLHGRDANV</sequence>
<reference evidence="1 2" key="1">
    <citation type="submission" date="2019-05" db="EMBL/GenBank/DDBJ databases">
        <title>Georgenia *** sp. nov., and Georgenia *** sp. nov., isolated from the intestinal contents of plateau pika (Ochotona curzoniae) in the Qinghai-Tibet plateau of China.</title>
        <authorList>
            <person name="Tian Z."/>
        </authorList>
    </citation>
    <scope>NUCLEOTIDE SEQUENCE [LARGE SCALE GENOMIC DNA]</scope>
    <source>
        <strain evidence="1 2">Z294</strain>
    </source>
</reference>
<name>A0ABX5VLN9_9MICO</name>
<dbReference type="RefSeq" id="WP_139948478.1">
    <property type="nucleotide sequence ID" value="NZ_CP040899.1"/>
</dbReference>
<gene>
    <name evidence="1" type="ORF">FE251_08460</name>
</gene>
<organism evidence="1 2">
    <name type="scientific">Georgenia wutianyii</name>
    <dbReference type="NCBI Taxonomy" id="2585135"/>
    <lineage>
        <taxon>Bacteria</taxon>
        <taxon>Bacillati</taxon>
        <taxon>Actinomycetota</taxon>
        <taxon>Actinomycetes</taxon>
        <taxon>Micrococcales</taxon>
        <taxon>Bogoriellaceae</taxon>
        <taxon>Georgenia</taxon>
    </lineage>
</organism>
<proteinExistence type="predicted"/>
<evidence type="ECO:0008006" key="3">
    <source>
        <dbReference type="Google" id="ProtNLM"/>
    </source>
</evidence>
<dbReference type="EMBL" id="CP040899">
    <property type="protein sequence ID" value="QDB79399.1"/>
    <property type="molecule type" value="Genomic_DNA"/>
</dbReference>
<evidence type="ECO:0000313" key="2">
    <source>
        <dbReference type="Proteomes" id="UP000313948"/>
    </source>
</evidence>
<evidence type="ECO:0000313" key="1">
    <source>
        <dbReference type="EMBL" id="QDB79399.1"/>
    </source>
</evidence>
<keyword evidence="2" id="KW-1185">Reference proteome</keyword>